<dbReference type="Proteomes" id="UP001423409">
    <property type="component" value="Unassembled WGS sequence"/>
</dbReference>
<sequence length="716" mass="75051">MTRPIWTCPLRRPAGPLLARGAALLAAGLLTLAQAGAVLEDRTLRAEDGPRLLWSRTFPPGLGNLTGPLEVGATVYLGVGPVVYAFGPDGAVQGRADLPGPVTSLDASGGVVRVTTQLGSVNERFTLDSAGGLLNVQERVVFPPDPDVTGWLARAADSVPPADLERAAAQDPLNPFLALRQAQAARGDDYAALSAVRRALNVSMPFPAWVQLAARLDGAGFPSAADLALDRARRDAAARGLDPDVPISRAALGAYGNPSGYVGTLLEQNRLARAATWMTYLRDLHPRFQGGAALYTRYARILDEQGREGEAEEWRQFTRSLSSGTLYNLGPEGLDRVRGAARLAALALLLTLTAALLTLAARAWSAQWEDTRALGGRYRSWVRHPLSRARRVFVGYTSPSERLMLTLLGAALLGTLGGLHWAAHAGAAQQSPALSGGTYGGGWGNAQLADLTLRPGPDAALLTGLAAQLDGQDGLARSLYTRALPDACARNNLGVIAQARGDEPQARDLYRAALSTRPDLSAAAFNLGLNPGAASLEFQRTNRPGEPRLCYPDQRSVTRAVTGDLSVTLRAALSSPAALLTDPAVGRRVALGLLGSAVLTGLLALSLLLPRTPLPPRLSRPAGFRLLALALPGSSLIDSPWGGILLLAWGGAVAGLAPATGLTGFPTLPELTRGGAQAALTGLLVLTYVVNTLAFVAAEVQHARRLRRDAADTGRS</sequence>
<reference evidence="2 3" key="1">
    <citation type="submission" date="2024-02" db="EMBL/GenBank/DDBJ databases">
        <title>Deinococcus caeni NBRC 101312.</title>
        <authorList>
            <person name="Ichikawa N."/>
            <person name="Katano-Makiyama Y."/>
            <person name="Hidaka K."/>
        </authorList>
    </citation>
    <scope>NUCLEOTIDE SEQUENCE [LARGE SCALE GENOMIC DNA]</scope>
    <source>
        <strain evidence="2 3">NBRC 101312</strain>
    </source>
</reference>
<dbReference type="RefSeq" id="WP_345445509.1">
    <property type="nucleotide sequence ID" value="NZ_BAABQU010000026.1"/>
</dbReference>
<evidence type="ECO:0008006" key="4">
    <source>
        <dbReference type="Google" id="ProtNLM"/>
    </source>
</evidence>
<feature type="transmembrane region" description="Helical" evidence="1">
    <location>
        <begin position="644"/>
        <end position="665"/>
    </location>
</feature>
<proteinExistence type="predicted"/>
<evidence type="ECO:0000313" key="3">
    <source>
        <dbReference type="Proteomes" id="UP001423409"/>
    </source>
</evidence>
<name>A0ABP9UGE0_9DEIO</name>
<feature type="transmembrane region" description="Helical" evidence="1">
    <location>
        <begin position="677"/>
        <end position="698"/>
    </location>
</feature>
<feature type="transmembrane region" description="Helical" evidence="1">
    <location>
        <begin position="589"/>
        <end position="609"/>
    </location>
</feature>
<accession>A0ABP9UGE0</accession>
<keyword evidence="1" id="KW-0472">Membrane</keyword>
<keyword evidence="1" id="KW-0812">Transmembrane</keyword>
<evidence type="ECO:0000313" key="2">
    <source>
        <dbReference type="EMBL" id="GAA5440720.1"/>
    </source>
</evidence>
<gene>
    <name evidence="2" type="ORF">Dcae01_02238</name>
</gene>
<dbReference type="Gene3D" id="1.25.40.10">
    <property type="entry name" value="Tetratricopeptide repeat domain"/>
    <property type="match status" value="1"/>
</dbReference>
<comment type="caution">
    <text evidence="2">The sequence shown here is derived from an EMBL/GenBank/DDBJ whole genome shotgun (WGS) entry which is preliminary data.</text>
</comment>
<organism evidence="2 3">
    <name type="scientific">Deinococcus caeni</name>
    <dbReference type="NCBI Taxonomy" id="569127"/>
    <lineage>
        <taxon>Bacteria</taxon>
        <taxon>Thermotogati</taxon>
        <taxon>Deinococcota</taxon>
        <taxon>Deinococci</taxon>
        <taxon>Deinococcales</taxon>
        <taxon>Deinococcaceae</taxon>
        <taxon>Deinococcus</taxon>
    </lineage>
</organism>
<dbReference type="EMBL" id="BAABQU010000026">
    <property type="protein sequence ID" value="GAA5440720.1"/>
    <property type="molecule type" value="Genomic_DNA"/>
</dbReference>
<evidence type="ECO:0000256" key="1">
    <source>
        <dbReference type="SAM" id="Phobius"/>
    </source>
</evidence>
<keyword evidence="1" id="KW-1133">Transmembrane helix</keyword>
<dbReference type="InterPro" id="IPR011990">
    <property type="entry name" value="TPR-like_helical_dom_sf"/>
</dbReference>
<dbReference type="SUPFAM" id="SSF48452">
    <property type="entry name" value="TPR-like"/>
    <property type="match status" value="1"/>
</dbReference>
<protein>
    <recommendedName>
        <fullName evidence="4">Tetratricopeptide repeat protein</fullName>
    </recommendedName>
</protein>
<keyword evidence="3" id="KW-1185">Reference proteome</keyword>